<dbReference type="Gene3D" id="1.10.287.610">
    <property type="entry name" value="Helix hairpin bin"/>
    <property type="match status" value="1"/>
</dbReference>
<dbReference type="HAMAP" id="MF_01588">
    <property type="entry name" value="DNA_ligase_A"/>
    <property type="match status" value="1"/>
</dbReference>
<dbReference type="InterPro" id="IPR013840">
    <property type="entry name" value="DNAligase_N"/>
</dbReference>
<proteinExistence type="inferred from homology"/>
<dbReference type="Pfam" id="PF01653">
    <property type="entry name" value="DNA_ligase_aden"/>
    <property type="match status" value="1"/>
</dbReference>
<keyword evidence="5 14" id="KW-0235">DNA replication</keyword>
<dbReference type="Gene3D" id="1.10.150.20">
    <property type="entry name" value="5' to 3' exonuclease, C-terminal subdomain"/>
    <property type="match status" value="2"/>
</dbReference>
<accession>F4L4C7</accession>
<evidence type="ECO:0000256" key="1">
    <source>
        <dbReference type="ARBA" id="ARBA00004067"/>
    </source>
</evidence>
<dbReference type="PANTHER" id="PTHR23389:SF9">
    <property type="entry name" value="DNA LIGASE"/>
    <property type="match status" value="1"/>
</dbReference>
<evidence type="ECO:0000313" key="17">
    <source>
        <dbReference type="Proteomes" id="UP000008461"/>
    </source>
</evidence>
<keyword evidence="7 14" id="KW-0227">DNA damage</keyword>
<evidence type="ECO:0000256" key="14">
    <source>
        <dbReference type="HAMAP-Rule" id="MF_01588"/>
    </source>
</evidence>
<evidence type="ECO:0000256" key="8">
    <source>
        <dbReference type="ARBA" id="ARBA00022833"/>
    </source>
</evidence>
<dbReference type="SUPFAM" id="SSF47781">
    <property type="entry name" value="RuvA domain 2-like"/>
    <property type="match status" value="1"/>
</dbReference>
<sequence length="711" mass="79772">MYTQSDQKSLYERSKAYLQADHAVHAQTPAQQHAELCGLIIYHEWRYYIQNDPVLSDYEYDQLFKLLERLEEVHPELVSADSPSQRVSADLTEDFSQVEHLIPMLSLANSYNAEDLNDWDASIKRFLNIDPDTDLDYGVEPKFDGGSIALVYENDVLVRAATRGNGIIGEEITNNAKVIRSIPLRAEFSKYGIHRVELRGEVLIRKDIFEKMNAKRAAEGITLFANARNTATGGLRIKDPKEVAKRGLEAFIYTLGYATDQAGNNMLNQFATHLESLELLEKLGFKVPVQERKLCKNIQEVIDFCNYWQQQRDGYAYEIDGMVAKVNSRELQERSGFTSHHPRWAIAFKFQAKQATSKLLNVEYQVGKIGSITPVAKLEPVQLAGVTVSSVSLHNEDFITSRDLRLGDTVLVERAGDVIPYIVKAMDELRDGSEVPIVFPQFCPINDTDTPVELLREGEEAAWRCPNCVCGQQDLQRIIFHVSKDAMDIDGMGKQIVERFFELGWVRNFADVYNLDFTQVAQLEGFGEKSATKLQAAIEKAKKNPISRVLYSLSIHHLGKKVSKLLAAEINHVLDLKDWQIEDYTKIKDVGPVVAANAIEFFQNELNIELIQQMEALGVNLHQTEEDKPKAASADAPLAGKTILFTGSLAKMGRKEAQEKAEAAGAKNISAVSKNLDILVVGEEAGSKLKKARELGTVMILTEDEFLAMLE</sequence>
<evidence type="ECO:0000256" key="13">
    <source>
        <dbReference type="ARBA" id="ARBA00060881"/>
    </source>
</evidence>
<dbReference type="FunFam" id="1.10.150.20:FF:000007">
    <property type="entry name" value="DNA ligase"/>
    <property type="match status" value="1"/>
</dbReference>
<dbReference type="HOGENOM" id="CLU_007764_2_1_10"/>
<feature type="binding site" evidence="14">
    <location>
        <begin position="57"/>
        <end position="61"/>
    </location>
    <ligand>
        <name>NAD(+)</name>
        <dbReference type="ChEBI" id="CHEBI:57540"/>
    </ligand>
</feature>
<feature type="binding site" evidence="14">
    <location>
        <position position="163"/>
    </location>
    <ligand>
        <name>NAD(+)</name>
        <dbReference type="ChEBI" id="CHEBI:57540"/>
    </ligand>
</feature>
<evidence type="ECO:0000256" key="6">
    <source>
        <dbReference type="ARBA" id="ARBA00022723"/>
    </source>
</evidence>
<dbReference type="Pfam" id="PF03120">
    <property type="entry name" value="OB_DNA_ligase"/>
    <property type="match status" value="1"/>
</dbReference>
<keyword evidence="9 14" id="KW-0460">Magnesium</keyword>
<dbReference type="OrthoDB" id="9759736at2"/>
<keyword evidence="11 14" id="KW-0234">DNA repair</keyword>
<dbReference type="PROSITE" id="PS50172">
    <property type="entry name" value="BRCT"/>
    <property type="match status" value="1"/>
</dbReference>
<dbReference type="GO" id="GO:0003911">
    <property type="term" value="F:DNA ligase (NAD+) activity"/>
    <property type="evidence" value="ECO:0007669"/>
    <property type="project" value="UniProtKB-UniRule"/>
</dbReference>
<keyword evidence="17" id="KW-1185">Reference proteome</keyword>
<evidence type="ECO:0000256" key="2">
    <source>
        <dbReference type="ARBA" id="ARBA00012722"/>
    </source>
</evidence>
<organism evidence="16 17">
    <name type="scientific">Haliscomenobacter hydrossis (strain ATCC 27775 / DSM 1100 / LMG 10767 / O)</name>
    <dbReference type="NCBI Taxonomy" id="760192"/>
    <lineage>
        <taxon>Bacteria</taxon>
        <taxon>Pseudomonadati</taxon>
        <taxon>Bacteroidota</taxon>
        <taxon>Saprospiria</taxon>
        <taxon>Saprospirales</taxon>
        <taxon>Haliscomenobacteraceae</taxon>
        <taxon>Haliscomenobacter</taxon>
    </lineage>
</organism>
<evidence type="ECO:0000256" key="9">
    <source>
        <dbReference type="ARBA" id="ARBA00022842"/>
    </source>
</evidence>
<dbReference type="Gene3D" id="3.40.50.10190">
    <property type="entry name" value="BRCT domain"/>
    <property type="match status" value="1"/>
</dbReference>
<dbReference type="InterPro" id="IPR041663">
    <property type="entry name" value="DisA/LigA_HHH"/>
</dbReference>
<dbReference type="SMART" id="SM00292">
    <property type="entry name" value="BRCT"/>
    <property type="match status" value="1"/>
</dbReference>
<feature type="binding site" evidence="14">
    <location>
        <position position="349"/>
    </location>
    <ligand>
        <name>NAD(+)</name>
        <dbReference type="ChEBI" id="CHEBI:57540"/>
    </ligand>
</feature>
<dbReference type="EMBL" id="CP002691">
    <property type="protein sequence ID" value="AEE51796.1"/>
    <property type="molecule type" value="Genomic_DNA"/>
</dbReference>
<keyword evidence="8 14" id="KW-0862">Zinc</keyword>
<dbReference type="NCBIfam" id="NF005932">
    <property type="entry name" value="PRK07956.1"/>
    <property type="match status" value="1"/>
</dbReference>
<dbReference type="InterPro" id="IPR012340">
    <property type="entry name" value="NA-bd_OB-fold"/>
</dbReference>
<dbReference type="SMART" id="SM00532">
    <property type="entry name" value="LIGANc"/>
    <property type="match status" value="1"/>
</dbReference>
<dbReference type="GO" id="GO:0006260">
    <property type="term" value="P:DNA replication"/>
    <property type="evidence" value="ECO:0007669"/>
    <property type="project" value="UniProtKB-KW"/>
</dbReference>
<dbReference type="InterPro" id="IPR010994">
    <property type="entry name" value="RuvA_2-like"/>
</dbReference>
<evidence type="ECO:0000259" key="15">
    <source>
        <dbReference type="PROSITE" id="PS50172"/>
    </source>
</evidence>
<evidence type="ECO:0000256" key="11">
    <source>
        <dbReference type="ARBA" id="ARBA00023204"/>
    </source>
</evidence>
<dbReference type="Gene3D" id="3.30.470.30">
    <property type="entry name" value="DNA ligase/mRNA capping enzyme"/>
    <property type="match status" value="1"/>
</dbReference>
<feature type="binding site" evidence="14">
    <location>
        <position position="443"/>
    </location>
    <ligand>
        <name>Zn(2+)</name>
        <dbReference type="ChEBI" id="CHEBI:29105"/>
    </ligand>
</feature>
<dbReference type="GO" id="GO:0003677">
    <property type="term" value="F:DNA binding"/>
    <property type="evidence" value="ECO:0007669"/>
    <property type="project" value="InterPro"/>
</dbReference>
<dbReference type="PIRSF" id="PIRSF001604">
    <property type="entry name" value="LigA"/>
    <property type="match status" value="1"/>
</dbReference>
<dbReference type="Proteomes" id="UP000008461">
    <property type="component" value="Chromosome"/>
</dbReference>
<dbReference type="Pfam" id="PF12826">
    <property type="entry name" value="HHH_2"/>
    <property type="match status" value="1"/>
</dbReference>
<dbReference type="SUPFAM" id="SSF56091">
    <property type="entry name" value="DNA ligase/mRNA capping enzyme, catalytic domain"/>
    <property type="match status" value="1"/>
</dbReference>
<evidence type="ECO:0000256" key="12">
    <source>
        <dbReference type="ARBA" id="ARBA00034005"/>
    </source>
</evidence>
<dbReference type="CDD" id="cd17748">
    <property type="entry name" value="BRCT_DNA_ligase_like"/>
    <property type="match status" value="1"/>
</dbReference>
<dbReference type="CDD" id="cd00114">
    <property type="entry name" value="LIGANc"/>
    <property type="match status" value="1"/>
</dbReference>
<keyword evidence="14" id="KW-0464">Manganese</keyword>
<dbReference type="Pfam" id="PF14520">
    <property type="entry name" value="HHH_5"/>
    <property type="match status" value="1"/>
</dbReference>
<feature type="active site" description="N6-AMP-lysine intermediate" evidence="14">
    <location>
        <position position="142"/>
    </location>
</feature>
<dbReference type="KEGG" id="hhy:Halhy_3948"/>
<dbReference type="SUPFAM" id="SSF52113">
    <property type="entry name" value="BRCT domain"/>
    <property type="match status" value="1"/>
</dbReference>
<dbReference type="SUPFAM" id="SSF50249">
    <property type="entry name" value="Nucleic acid-binding proteins"/>
    <property type="match status" value="1"/>
</dbReference>
<evidence type="ECO:0000256" key="5">
    <source>
        <dbReference type="ARBA" id="ARBA00022705"/>
    </source>
</evidence>
<reference key="2">
    <citation type="submission" date="2011-04" db="EMBL/GenBank/DDBJ databases">
        <title>Complete sequence of chromosome of Haliscomenobacter hydrossis DSM 1100.</title>
        <authorList>
            <consortium name="US DOE Joint Genome Institute (JGI-PGF)"/>
            <person name="Lucas S."/>
            <person name="Han J."/>
            <person name="Lapidus A."/>
            <person name="Bruce D."/>
            <person name="Goodwin L."/>
            <person name="Pitluck S."/>
            <person name="Peters L."/>
            <person name="Kyrpides N."/>
            <person name="Mavromatis K."/>
            <person name="Ivanova N."/>
            <person name="Ovchinnikova G."/>
            <person name="Pagani I."/>
            <person name="Daligault H."/>
            <person name="Detter J.C."/>
            <person name="Han C."/>
            <person name="Land M."/>
            <person name="Hauser L."/>
            <person name="Markowitz V."/>
            <person name="Cheng J.-F."/>
            <person name="Hugenholtz P."/>
            <person name="Woyke T."/>
            <person name="Wu D."/>
            <person name="Verbarg S."/>
            <person name="Frueling A."/>
            <person name="Brambilla E."/>
            <person name="Klenk H.-P."/>
            <person name="Eisen J.A."/>
        </authorList>
    </citation>
    <scope>NUCLEOTIDE SEQUENCE</scope>
    <source>
        <strain>DSM 1100</strain>
    </source>
</reference>
<evidence type="ECO:0000256" key="10">
    <source>
        <dbReference type="ARBA" id="ARBA00023027"/>
    </source>
</evidence>
<dbReference type="Gene3D" id="6.20.10.30">
    <property type="match status" value="1"/>
</dbReference>
<dbReference type="InterPro" id="IPR036420">
    <property type="entry name" value="BRCT_dom_sf"/>
</dbReference>
<keyword evidence="10 14" id="KW-0520">NAD</keyword>
<dbReference type="EC" id="6.5.1.2" evidence="2 14"/>
<dbReference type="GO" id="GO:0046872">
    <property type="term" value="F:metal ion binding"/>
    <property type="evidence" value="ECO:0007669"/>
    <property type="project" value="UniProtKB-KW"/>
</dbReference>
<dbReference type="RefSeq" id="WP_013766334.1">
    <property type="nucleotide sequence ID" value="NC_015510.1"/>
</dbReference>
<feature type="binding site" evidence="14">
    <location>
        <position position="140"/>
    </location>
    <ligand>
        <name>NAD(+)</name>
        <dbReference type="ChEBI" id="CHEBI:57540"/>
    </ligand>
</feature>
<dbReference type="NCBIfam" id="TIGR00575">
    <property type="entry name" value="dnlj"/>
    <property type="match status" value="1"/>
</dbReference>
<dbReference type="InterPro" id="IPR004150">
    <property type="entry name" value="NAD_DNA_ligase_OB"/>
</dbReference>
<dbReference type="Pfam" id="PF00533">
    <property type="entry name" value="BRCT"/>
    <property type="match status" value="1"/>
</dbReference>
<dbReference type="InterPro" id="IPR001679">
    <property type="entry name" value="DNA_ligase"/>
</dbReference>
<comment type="catalytic activity">
    <reaction evidence="12 14">
        <text>NAD(+) + (deoxyribonucleotide)n-3'-hydroxyl + 5'-phospho-(deoxyribonucleotide)m = (deoxyribonucleotide)n+m + AMP + beta-nicotinamide D-nucleotide.</text>
        <dbReference type="EC" id="6.5.1.2"/>
    </reaction>
</comment>
<feature type="binding site" evidence="14">
    <location>
        <position position="465"/>
    </location>
    <ligand>
        <name>Zn(2+)</name>
        <dbReference type="ChEBI" id="CHEBI:29105"/>
    </ligand>
</feature>
<dbReference type="Gene3D" id="2.40.50.140">
    <property type="entry name" value="Nucleic acid-binding proteins"/>
    <property type="match status" value="1"/>
</dbReference>
<name>F4L4C7_HALH1</name>
<evidence type="ECO:0000256" key="7">
    <source>
        <dbReference type="ARBA" id="ARBA00022763"/>
    </source>
</evidence>
<feature type="binding site" evidence="14">
    <location>
        <begin position="106"/>
        <end position="107"/>
    </location>
    <ligand>
        <name>NAD(+)</name>
        <dbReference type="ChEBI" id="CHEBI:57540"/>
    </ligand>
</feature>
<evidence type="ECO:0000313" key="16">
    <source>
        <dbReference type="EMBL" id="AEE51796.1"/>
    </source>
</evidence>
<dbReference type="InterPro" id="IPR003583">
    <property type="entry name" value="Hlx-hairpin-Hlx_DNA-bd_motif"/>
</dbReference>
<comment type="function">
    <text evidence="1 14">DNA ligase that catalyzes the formation of phosphodiester linkages between 5'-phosphoryl and 3'-hydroxyl groups in double-stranded DNA using NAD as a coenzyme and as the energy source for the reaction. It is essential for DNA replication and repair of damaged DNA.</text>
</comment>
<comment type="similarity">
    <text evidence="13 14">Belongs to the NAD-dependent DNA ligase family. LigA subfamily.</text>
</comment>
<dbReference type="InterPro" id="IPR013839">
    <property type="entry name" value="DNAligase_adenylation"/>
</dbReference>
<dbReference type="STRING" id="760192.Halhy_3948"/>
<reference evidence="16 17" key="1">
    <citation type="journal article" date="2011" name="Stand. Genomic Sci.">
        <title>Complete genome sequence of Haliscomenobacter hydrossis type strain (O).</title>
        <authorList>
            <consortium name="US DOE Joint Genome Institute (JGI-PGF)"/>
            <person name="Daligault H."/>
            <person name="Lapidus A."/>
            <person name="Zeytun A."/>
            <person name="Nolan M."/>
            <person name="Lucas S."/>
            <person name="Del Rio T.G."/>
            <person name="Tice H."/>
            <person name="Cheng J.F."/>
            <person name="Tapia R."/>
            <person name="Han C."/>
            <person name="Goodwin L."/>
            <person name="Pitluck S."/>
            <person name="Liolios K."/>
            <person name="Pagani I."/>
            <person name="Ivanova N."/>
            <person name="Huntemann M."/>
            <person name="Mavromatis K."/>
            <person name="Mikhailova N."/>
            <person name="Pati A."/>
            <person name="Chen A."/>
            <person name="Palaniappan K."/>
            <person name="Land M."/>
            <person name="Hauser L."/>
            <person name="Brambilla E.M."/>
            <person name="Rohde M."/>
            <person name="Verbarg S."/>
            <person name="Goker M."/>
            <person name="Bristow J."/>
            <person name="Eisen J.A."/>
            <person name="Markowitz V."/>
            <person name="Hugenholtz P."/>
            <person name="Kyrpides N.C."/>
            <person name="Klenk H.P."/>
            <person name="Woyke T."/>
        </authorList>
    </citation>
    <scope>NUCLEOTIDE SEQUENCE [LARGE SCALE GENOMIC DNA]</scope>
    <source>
        <strain evidence="17">ATCC 27775 / DSM 1100 / LMG 10767 / O</strain>
    </source>
</reference>
<dbReference type="FunFam" id="2.40.50.140:FF:000012">
    <property type="entry name" value="DNA ligase"/>
    <property type="match status" value="1"/>
</dbReference>
<comment type="cofactor">
    <cofactor evidence="14">
        <name>Mg(2+)</name>
        <dbReference type="ChEBI" id="CHEBI:18420"/>
    </cofactor>
    <cofactor evidence="14">
        <name>Mn(2+)</name>
        <dbReference type="ChEBI" id="CHEBI:29035"/>
    </cofactor>
</comment>
<evidence type="ECO:0000256" key="4">
    <source>
        <dbReference type="ARBA" id="ARBA00022598"/>
    </source>
</evidence>
<gene>
    <name evidence="14" type="primary">ligA</name>
    <name evidence="16" type="ordered locus">Halhy_3948</name>
</gene>
<dbReference type="AlphaFoldDB" id="F4L4C7"/>
<dbReference type="PANTHER" id="PTHR23389">
    <property type="entry name" value="CHROMOSOME TRANSMISSION FIDELITY FACTOR 18"/>
    <property type="match status" value="1"/>
</dbReference>
<keyword evidence="4 14" id="KW-0436">Ligase</keyword>
<dbReference type="eggNOG" id="COG0272">
    <property type="taxonomic scope" value="Bacteria"/>
</dbReference>
<keyword evidence="6 14" id="KW-0479">Metal-binding</keyword>
<comment type="caution">
    <text evidence="14">Lacks conserved residue(s) required for the propagation of feature annotation.</text>
</comment>
<dbReference type="GO" id="GO:0006281">
    <property type="term" value="P:DNA repair"/>
    <property type="evidence" value="ECO:0007669"/>
    <property type="project" value="UniProtKB-KW"/>
</dbReference>
<feature type="binding site" evidence="14">
    <location>
        <position position="325"/>
    </location>
    <ligand>
        <name>NAD(+)</name>
        <dbReference type="ChEBI" id="CHEBI:57540"/>
    </ligand>
</feature>
<dbReference type="SMART" id="SM00278">
    <property type="entry name" value="HhH1"/>
    <property type="match status" value="3"/>
</dbReference>
<feature type="domain" description="BRCT" evidence="15">
    <location>
        <begin position="633"/>
        <end position="711"/>
    </location>
</feature>
<evidence type="ECO:0000256" key="3">
    <source>
        <dbReference type="ARBA" id="ARBA00013308"/>
    </source>
</evidence>
<protein>
    <recommendedName>
        <fullName evidence="3 14">DNA ligase</fullName>
        <ecNumber evidence="2 14">6.5.1.2</ecNumber>
    </recommendedName>
    <alternativeName>
        <fullName evidence="14">Polydeoxyribonucleotide synthase [NAD(+)]</fullName>
    </alternativeName>
</protein>
<feature type="binding site" evidence="14">
    <location>
        <position position="470"/>
    </location>
    <ligand>
        <name>Zn(2+)</name>
        <dbReference type="ChEBI" id="CHEBI:29105"/>
    </ligand>
</feature>
<feature type="binding site" evidence="14">
    <location>
        <position position="201"/>
    </location>
    <ligand>
        <name>NAD(+)</name>
        <dbReference type="ChEBI" id="CHEBI:57540"/>
    </ligand>
</feature>
<dbReference type="InterPro" id="IPR001357">
    <property type="entry name" value="BRCT_dom"/>
</dbReference>
<dbReference type="GO" id="GO:0005829">
    <property type="term" value="C:cytosol"/>
    <property type="evidence" value="ECO:0007669"/>
    <property type="project" value="TreeGrafter"/>
</dbReference>